<feature type="non-terminal residue" evidence="2">
    <location>
        <position position="1"/>
    </location>
</feature>
<protein>
    <submittedName>
        <fullName evidence="2">3213_t:CDS:1</fullName>
    </submittedName>
</protein>
<feature type="coiled-coil region" evidence="1">
    <location>
        <begin position="2"/>
        <end position="29"/>
    </location>
</feature>
<comment type="caution">
    <text evidence="2">The sequence shown here is derived from an EMBL/GenBank/DDBJ whole genome shotgun (WGS) entry which is preliminary data.</text>
</comment>
<dbReference type="Proteomes" id="UP000789901">
    <property type="component" value="Unassembled WGS sequence"/>
</dbReference>
<dbReference type="EMBL" id="CAJVQB010035431">
    <property type="protein sequence ID" value="CAG8822529.1"/>
    <property type="molecule type" value="Genomic_DNA"/>
</dbReference>
<keyword evidence="1" id="KW-0175">Coiled coil</keyword>
<evidence type="ECO:0000256" key="1">
    <source>
        <dbReference type="SAM" id="Coils"/>
    </source>
</evidence>
<sequence length="44" mass="5110">MIEILEKALELYEKARKEKKKVVKKKQENISLKVALEAVLARSI</sequence>
<evidence type="ECO:0000313" key="2">
    <source>
        <dbReference type="EMBL" id="CAG8822529.1"/>
    </source>
</evidence>
<proteinExistence type="predicted"/>
<evidence type="ECO:0000313" key="3">
    <source>
        <dbReference type="Proteomes" id="UP000789901"/>
    </source>
</evidence>
<reference evidence="2 3" key="1">
    <citation type="submission" date="2021-06" db="EMBL/GenBank/DDBJ databases">
        <authorList>
            <person name="Kallberg Y."/>
            <person name="Tangrot J."/>
            <person name="Rosling A."/>
        </authorList>
    </citation>
    <scope>NUCLEOTIDE SEQUENCE [LARGE SCALE GENOMIC DNA]</scope>
    <source>
        <strain evidence="2 3">120-4 pot B 10/14</strain>
    </source>
</reference>
<accession>A0ABN7WB59</accession>
<organism evidence="2 3">
    <name type="scientific">Gigaspora margarita</name>
    <dbReference type="NCBI Taxonomy" id="4874"/>
    <lineage>
        <taxon>Eukaryota</taxon>
        <taxon>Fungi</taxon>
        <taxon>Fungi incertae sedis</taxon>
        <taxon>Mucoromycota</taxon>
        <taxon>Glomeromycotina</taxon>
        <taxon>Glomeromycetes</taxon>
        <taxon>Diversisporales</taxon>
        <taxon>Gigasporaceae</taxon>
        <taxon>Gigaspora</taxon>
    </lineage>
</organism>
<gene>
    <name evidence="2" type="ORF">GMARGA_LOCUS28115</name>
</gene>
<name>A0ABN7WB59_GIGMA</name>
<keyword evidence="3" id="KW-1185">Reference proteome</keyword>
<feature type="non-terminal residue" evidence="2">
    <location>
        <position position="44"/>
    </location>
</feature>